<evidence type="ECO:0000313" key="7">
    <source>
        <dbReference type="EMBL" id="SEM70243.1"/>
    </source>
</evidence>
<evidence type="ECO:0000256" key="3">
    <source>
        <dbReference type="ARBA" id="ARBA00022691"/>
    </source>
</evidence>
<dbReference type="Gene3D" id="2.40.50.1070">
    <property type="match status" value="1"/>
</dbReference>
<dbReference type="CDD" id="cd02440">
    <property type="entry name" value="AdoMet_MTases"/>
    <property type="match status" value="1"/>
</dbReference>
<dbReference type="PROSITE" id="PS01231">
    <property type="entry name" value="TRMA_2"/>
    <property type="match status" value="1"/>
</dbReference>
<dbReference type="GO" id="GO:0008168">
    <property type="term" value="F:methyltransferase activity"/>
    <property type="evidence" value="ECO:0007669"/>
    <property type="project" value="UniProtKB-KW"/>
</dbReference>
<evidence type="ECO:0000259" key="6">
    <source>
        <dbReference type="PROSITE" id="PS50926"/>
    </source>
</evidence>
<dbReference type="Pfam" id="PF05958">
    <property type="entry name" value="tRNA_U5-meth_tr"/>
    <property type="match status" value="1"/>
</dbReference>
<dbReference type="Gene3D" id="2.40.50.140">
    <property type="entry name" value="Nucleic acid-binding proteins"/>
    <property type="match status" value="1"/>
</dbReference>
<feature type="binding site" evidence="4">
    <location>
        <position position="295"/>
    </location>
    <ligand>
        <name>S-adenosyl-L-methionine</name>
        <dbReference type="ChEBI" id="CHEBI:59789"/>
    </ligand>
</feature>
<evidence type="ECO:0000313" key="8">
    <source>
        <dbReference type="Proteomes" id="UP000182089"/>
    </source>
</evidence>
<evidence type="ECO:0000256" key="2">
    <source>
        <dbReference type="ARBA" id="ARBA00022679"/>
    </source>
</evidence>
<comment type="similarity">
    <text evidence="4">Belongs to the class I-like SAM-binding methyltransferase superfamily. RNA M5U methyltransferase family.</text>
</comment>
<dbReference type="SUPFAM" id="SSF53335">
    <property type="entry name" value="S-adenosyl-L-methionine-dependent methyltransferases"/>
    <property type="match status" value="1"/>
</dbReference>
<reference evidence="7 8" key="1">
    <citation type="submission" date="2016-10" db="EMBL/GenBank/DDBJ databases">
        <authorList>
            <person name="Varghese N."/>
            <person name="Submissions S."/>
        </authorList>
    </citation>
    <scope>NUCLEOTIDE SEQUENCE [LARGE SCALE GENOMIC DNA]</scope>
    <source>
        <strain evidence="7 8">WC1T17</strain>
    </source>
</reference>
<protein>
    <submittedName>
        <fullName evidence="7">23S rRNA m(5)U-1939 methyltransferase</fullName>
    </submittedName>
</protein>
<dbReference type="SUPFAM" id="SSF50249">
    <property type="entry name" value="Nucleic acid-binding proteins"/>
    <property type="match status" value="1"/>
</dbReference>
<feature type="binding site" evidence="4">
    <location>
        <position position="345"/>
    </location>
    <ligand>
        <name>S-adenosyl-L-methionine</name>
        <dbReference type="ChEBI" id="CHEBI:59789"/>
    </ligand>
</feature>
<dbReference type="InterPro" id="IPR012340">
    <property type="entry name" value="NA-bd_OB-fold"/>
</dbReference>
<evidence type="ECO:0000256" key="4">
    <source>
        <dbReference type="PROSITE-ProRule" id="PRU01024"/>
    </source>
</evidence>
<name>A0ABY1ABT4_9LACO</name>
<dbReference type="EMBL" id="FOCC01000007">
    <property type="protein sequence ID" value="SEM70243.1"/>
    <property type="molecule type" value="Genomic_DNA"/>
</dbReference>
<feature type="active site" description="Nucleophile" evidence="4">
    <location>
        <position position="420"/>
    </location>
</feature>
<feature type="domain" description="TRAM" evidence="6">
    <location>
        <begin position="12"/>
        <end position="70"/>
    </location>
</feature>
<keyword evidence="3 4" id="KW-0949">S-adenosyl-L-methionine</keyword>
<dbReference type="PROSITE" id="PS51687">
    <property type="entry name" value="SAM_MT_RNA_M5U"/>
    <property type="match status" value="1"/>
</dbReference>
<dbReference type="InterPro" id="IPR002792">
    <property type="entry name" value="TRAM_dom"/>
</dbReference>
<dbReference type="NCBIfam" id="TIGR00479">
    <property type="entry name" value="rumA"/>
    <property type="match status" value="1"/>
</dbReference>
<dbReference type="GO" id="GO:0032259">
    <property type="term" value="P:methylation"/>
    <property type="evidence" value="ECO:0007669"/>
    <property type="project" value="UniProtKB-KW"/>
</dbReference>
<sequence>MQQNKQKNAPVRLKEGQIIYVTIKRLGINGEGIGYYKRKIVFIPQALPNEFVKAKITEAKKNYAKATLLQVKKASPDRVEKRDPYDVGGIELEHLAYPAQLEFKRDVIKQALEKFKPAGFKKMDLKATLGMADPYHYRNKAAFQVKKAKSGQLIAGLYKPESHFLVDLPTFATQGNLTMKVIRTTLKLLEKWHIPAYDEHKNQGVIRTLVVRESFAAKQAQLVLVTHEKRIPHVMDLVFDIHNALPEVVSIMQNYHPEKSSLIFGEETHNLFGQDYIVESLGNVSFELSARAFFQMNPKQTKVMYDEVKKALALDHNDTLVDAYCGVGTIGLYCGQEAKEILGMDVIPEAIADARNNARKSQIDNAQYEVGDAKKVFAKWKKAGKSFNALVVDPPRTGLDDETIKQILAEEPAKFVYVSCNPSTLARDLCLLTQKYHVEYIQPIDMFPQTARTEAVVKLKLK</sequence>
<feature type="binding site" evidence="4">
    <location>
        <position position="393"/>
    </location>
    <ligand>
        <name>S-adenosyl-L-methionine</name>
        <dbReference type="ChEBI" id="CHEBI:59789"/>
    </ligand>
</feature>
<dbReference type="PANTHER" id="PTHR11061">
    <property type="entry name" value="RNA M5U METHYLTRANSFERASE"/>
    <property type="match status" value="1"/>
</dbReference>
<evidence type="ECO:0000256" key="5">
    <source>
        <dbReference type="PROSITE-ProRule" id="PRU10015"/>
    </source>
</evidence>
<dbReference type="PROSITE" id="PS50926">
    <property type="entry name" value="TRAM"/>
    <property type="match status" value="1"/>
</dbReference>
<dbReference type="InterPro" id="IPR010280">
    <property type="entry name" value="U5_MeTrfase_fam"/>
</dbReference>
<gene>
    <name evidence="7" type="ORF">SAMN05216431_10719</name>
</gene>
<dbReference type="PROSITE" id="PS01230">
    <property type="entry name" value="TRMA_1"/>
    <property type="match status" value="1"/>
</dbReference>
<organism evidence="7 8">
    <name type="scientific">Ligilactobacillus ruminis</name>
    <dbReference type="NCBI Taxonomy" id="1623"/>
    <lineage>
        <taxon>Bacteria</taxon>
        <taxon>Bacillati</taxon>
        <taxon>Bacillota</taxon>
        <taxon>Bacilli</taxon>
        <taxon>Lactobacillales</taxon>
        <taxon>Lactobacillaceae</taxon>
        <taxon>Ligilactobacillus</taxon>
    </lineage>
</organism>
<keyword evidence="2 4" id="KW-0808">Transferase</keyword>
<evidence type="ECO:0000256" key="1">
    <source>
        <dbReference type="ARBA" id="ARBA00022603"/>
    </source>
</evidence>
<comment type="caution">
    <text evidence="7">The sequence shown here is derived from an EMBL/GenBank/DDBJ whole genome shotgun (WGS) entry which is preliminary data.</text>
</comment>
<feature type="binding site" evidence="4">
    <location>
        <position position="324"/>
    </location>
    <ligand>
        <name>S-adenosyl-L-methionine</name>
        <dbReference type="ChEBI" id="CHEBI:59789"/>
    </ligand>
</feature>
<keyword evidence="1 4" id="KW-0489">Methyltransferase</keyword>
<dbReference type="InterPro" id="IPR030390">
    <property type="entry name" value="MeTrfase_TrmA_AS"/>
</dbReference>
<proteinExistence type="inferred from homology"/>
<feature type="active site" evidence="5">
    <location>
        <position position="420"/>
    </location>
</feature>
<accession>A0ABY1ABT4</accession>
<dbReference type="Gene3D" id="3.40.50.150">
    <property type="entry name" value="Vaccinia Virus protein VP39"/>
    <property type="match status" value="1"/>
</dbReference>
<dbReference type="InterPro" id="IPR030391">
    <property type="entry name" value="MeTrfase_TrmA_CS"/>
</dbReference>
<dbReference type="InterPro" id="IPR029063">
    <property type="entry name" value="SAM-dependent_MTases_sf"/>
</dbReference>
<dbReference type="PANTHER" id="PTHR11061:SF45">
    <property type="match status" value="1"/>
</dbReference>
<dbReference type="Proteomes" id="UP000182089">
    <property type="component" value="Unassembled WGS sequence"/>
</dbReference>
<dbReference type="Pfam" id="PF01938">
    <property type="entry name" value="TRAM"/>
    <property type="match status" value="1"/>
</dbReference>